<name>A0A5C6RHH8_9BACT</name>
<dbReference type="InterPro" id="IPR011990">
    <property type="entry name" value="TPR-like_helical_dom_sf"/>
</dbReference>
<keyword evidence="5" id="KW-1185">Reference proteome</keyword>
<dbReference type="AlphaFoldDB" id="A0A5C6RHH8"/>
<dbReference type="Proteomes" id="UP000321580">
    <property type="component" value="Unassembled WGS sequence"/>
</dbReference>
<dbReference type="GO" id="GO:0009279">
    <property type="term" value="C:cell outer membrane"/>
    <property type="evidence" value="ECO:0007669"/>
    <property type="project" value="TreeGrafter"/>
</dbReference>
<dbReference type="InterPro" id="IPR027417">
    <property type="entry name" value="P-loop_NTPase"/>
</dbReference>
<proteinExistence type="predicted"/>
<dbReference type="Pfam" id="PF00515">
    <property type="entry name" value="TPR_1"/>
    <property type="match status" value="1"/>
</dbReference>
<dbReference type="InterPro" id="IPR050498">
    <property type="entry name" value="Ycf3"/>
</dbReference>
<dbReference type="OrthoDB" id="9785181at2"/>
<organism evidence="4 5">
    <name type="scientific">Phaeodactylibacter luteus</name>
    <dbReference type="NCBI Taxonomy" id="1564516"/>
    <lineage>
        <taxon>Bacteria</taxon>
        <taxon>Pseudomonadati</taxon>
        <taxon>Bacteroidota</taxon>
        <taxon>Saprospiria</taxon>
        <taxon>Saprospirales</taxon>
        <taxon>Haliscomenobacteraceae</taxon>
        <taxon>Phaeodactylibacter</taxon>
    </lineage>
</organism>
<dbReference type="Gene3D" id="3.40.50.300">
    <property type="entry name" value="P-loop containing nucleotide triphosphate hydrolases"/>
    <property type="match status" value="1"/>
</dbReference>
<dbReference type="SUPFAM" id="SSF48452">
    <property type="entry name" value="TPR-like"/>
    <property type="match status" value="1"/>
</dbReference>
<dbReference type="GO" id="GO:0046813">
    <property type="term" value="P:receptor-mediated virion attachment to host cell"/>
    <property type="evidence" value="ECO:0007669"/>
    <property type="project" value="TreeGrafter"/>
</dbReference>
<dbReference type="RefSeq" id="WP_147168816.1">
    <property type="nucleotide sequence ID" value="NZ_VOOR01000044.1"/>
</dbReference>
<evidence type="ECO:0000256" key="2">
    <source>
        <dbReference type="ARBA" id="ARBA00022803"/>
    </source>
</evidence>
<evidence type="ECO:0000313" key="4">
    <source>
        <dbReference type="EMBL" id="TXB61846.1"/>
    </source>
</evidence>
<protein>
    <submittedName>
        <fullName evidence="4">Tetratricopeptide repeat protein</fullName>
    </submittedName>
</protein>
<sequence>MPRKRLTLKDKQKKKQQTSFVGRTEQLTAFQENLNLSAESDAFINIFNIYGQGGVGKTTLLRKYEDSCGRKDVLTAYTDEGVKDVVDFMASVASELEKKGHPLKKFNERYKVYRQKKQELEADPKAPEGLAVFMESSIVKKSVLGSESGFVGLIMDMVYTNRLSKYEGKWEWANFVAKKIGNKDEVQLVLEPIEVLTPIWLEGLVDIAEDQRVCLLIDTYEMVSTFLDEWLYKVIDNRYADFDANILLTIAGRHPLDENRWSAYAEFCAAFPVDPFTEEEANTFLDQRKITAEPVRAAIKKLSGNVPVLMATLAKASPDKVEDLDDVSHLAVDRFLKWIEDPNKRVAALYGAVPQELNIDVLKQVLPEDTAAEAFDWLQSMPFVQKRAKQWAYHPVVREQMLKYLRLRSLEDWVELQQKLYAYYQAKQSALNIEQQKQYKNENWQQFALRMLYHGFCGQPEAYLPTALNAFVAALDEKQSFALEVARTLRDAEVDTELAQERQWGEAMENALEEYDKEQYRKLERLMKRLLDAGHLNEAQRPLAYSWQANCLRLSGEYERAIELFSKSIGIRKDYKEAIFYRGLLNLHFVKYEAALSDFNRAIELDQEYGWALANRGETYRQLGKYEAALSDFNRLIELDQEYDWALVIR</sequence>
<dbReference type="PANTHER" id="PTHR44858:SF1">
    <property type="entry name" value="UDP-N-ACETYLGLUCOSAMINE--PEPTIDE N-ACETYLGLUCOSAMINYLTRANSFERASE SPINDLY-RELATED"/>
    <property type="match status" value="1"/>
</dbReference>
<dbReference type="PANTHER" id="PTHR44858">
    <property type="entry name" value="TETRATRICOPEPTIDE REPEAT PROTEIN 6"/>
    <property type="match status" value="1"/>
</dbReference>
<evidence type="ECO:0000256" key="3">
    <source>
        <dbReference type="PROSITE-ProRule" id="PRU00339"/>
    </source>
</evidence>
<comment type="caution">
    <text evidence="4">The sequence shown here is derived from an EMBL/GenBank/DDBJ whole genome shotgun (WGS) entry which is preliminary data.</text>
</comment>
<reference evidence="4 5" key="1">
    <citation type="submission" date="2019-08" db="EMBL/GenBank/DDBJ databases">
        <title>Genome of Phaeodactylibacter luteus.</title>
        <authorList>
            <person name="Bowman J.P."/>
        </authorList>
    </citation>
    <scope>NUCLEOTIDE SEQUENCE [LARGE SCALE GENOMIC DNA]</scope>
    <source>
        <strain evidence="4 5">KCTC 42180</strain>
    </source>
</reference>
<evidence type="ECO:0000313" key="5">
    <source>
        <dbReference type="Proteomes" id="UP000321580"/>
    </source>
</evidence>
<feature type="repeat" description="TPR" evidence="3">
    <location>
        <begin position="610"/>
        <end position="643"/>
    </location>
</feature>
<gene>
    <name evidence="4" type="ORF">FRY97_17240</name>
</gene>
<accession>A0A5C6RHH8</accession>
<dbReference type="SUPFAM" id="SSF52540">
    <property type="entry name" value="P-loop containing nucleoside triphosphate hydrolases"/>
    <property type="match status" value="1"/>
</dbReference>
<feature type="non-terminal residue" evidence="4">
    <location>
        <position position="650"/>
    </location>
</feature>
<keyword evidence="1" id="KW-0677">Repeat</keyword>
<dbReference type="Gene3D" id="1.25.40.10">
    <property type="entry name" value="Tetratricopeptide repeat domain"/>
    <property type="match status" value="2"/>
</dbReference>
<dbReference type="PROSITE" id="PS50005">
    <property type="entry name" value="TPR"/>
    <property type="match status" value="2"/>
</dbReference>
<feature type="repeat" description="TPR" evidence="3">
    <location>
        <begin position="576"/>
        <end position="609"/>
    </location>
</feature>
<dbReference type="SMART" id="SM00028">
    <property type="entry name" value="TPR"/>
    <property type="match status" value="3"/>
</dbReference>
<keyword evidence="2 3" id="KW-0802">TPR repeat</keyword>
<dbReference type="InterPro" id="IPR019734">
    <property type="entry name" value="TPR_rpt"/>
</dbReference>
<evidence type="ECO:0000256" key="1">
    <source>
        <dbReference type="ARBA" id="ARBA00022737"/>
    </source>
</evidence>
<dbReference type="EMBL" id="VOOR01000044">
    <property type="protein sequence ID" value="TXB61846.1"/>
    <property type="molecule type" value="Genomic_DNA"/>
</dbReference>